<evidence type="ECO:0000256" key="12">
    <source>
        <dbReference type="SAM" id="Phobius"/>
    </source>
</evidence>
<dbReference type="GO" id="GO:0016705">
    <property type="term" value="F:oxidoreductase activity, acting on paired donors, with incorporation or reduction of molecular oxygen"/>
    <property type="evidence" value="ECO:0007669"/>
    <property type="project" value="InterPro"/>
</dbReference>
<gene>
    <name evidence="14" type="primary">LOC107927674</name>
</gene>
<dbReference type="RefSeq" id="XP_016714273.2">
    <property type="nucleotide sequence ID" value="XM_016858784.2"/>
</dbReference>
<dbReference type="GeneID" id="107927674"/>
<keyword evidence="13" id="KW-1185">Reference proteome</keyword>
<dbReference type="AlphaFoldDB" id="A0A1U8LLE0"/>
<comment type="cofactor">
    <cofactor evidence="1">
        <name>heme</name>
        <dbReference type="ChEBI" id="CHEBI:30413"/>
    </cofactor>
</comment>
<dbReference type="Pfam" id="PF00067">
    <property type="entry name" value="p450"/>
    <property type="match status" value="1"/>
</dbReference>
<proteinExistence type="inferred from homology"/>
<keyword evidence="9" id="KW-0408">Iron</keyword>
<dbReference type="GO" id="GO:0004497">
    <property type="term" value="F:monooxygenase activity"/>
    <property type="evidence" value="ECO:0000318"/>
    <property type="project" value="GO_Central"/>
</dbReference>
<dbReference type="GO" id="GO:0020037">
    <property type="term" value="F:heme binding"/>
    <property type="evidence" value="ECO:0007669"/>
    <property type="project" value="InterPro"/>
</dbReference>
<evidence type="ECO:0000256" key="3">
    <source>
        <dbReference type="ARBA" id="ARBA00010617"/>
    </source>
</evidence>
<evidence type="ECO:0000256" key="6">
    <source>
        <dbReference type="ARBA" id="ARBA00022723"/>
    </source>
</evidence>
<evidence type="ECO:0000256" key="4">
    <source>
        <dbReference type="ARBA" id="ARBA00022617"/>
    </source>
</evidence>
<reference evidence="13" key="1">
    <citation type="journal article" date="2020" name="Nat. Genet.">
        <title>Genomic diversifications of five Gossypium allopolyploid species and their impact on cotton improvement.</title>
        <authorList>
            <person name="Chen Z.J."/>
            <person name="Sreedasyam A."/>
            <person name="Ando A."/>
            <person name="Song Q."/>
            <person name="De Santiago L.M."/>
            <person name="Hulse-Kemp A.M."/>
            <person name="Ding M."/>
            <person name="Ye W."/>
            <person name="Kirkbride R.C."/>
            <person name="Jenkins J."/>
            <person name="Plott C."/>
            <person name="Lovell J."/>
            <person name="Lin Y.M."/>
            <person name="Vaughn R."/>
            <person name="Liu B."/>
            <person name="Simpson S."/>
            <person name="Scheffler B.E."/>
            <person name="Wen L."/>
            <person name="Saski C.A."/>
            <person name="Grover C.E."/>
            <person name="Hu G."/>
            <person name="Conover J.L."/>
            <person name="Carlson J.W."/>
            <person name="Shu S."/>
            <person name="Boston L.B."/>
            <person name="Williams M."/>
            <person name="Peterson D.G."/>
            <person name="McGee K."/>
            <person name="Jones D.C."/>
            <person name="Wendel J.F."/>
            <person name="Stelly D.M."/>
            <person name="Grimwood J."/>
            <person name="Schmutz J."/>
        </authorList>
    </citation>
    <scope>NUCLEOTIDE SEQUENCE [LARGE SCALE GENOMIC DNA]</scope>
    <source>
        <strain evidence="13">cv. TM-1</strain>
    </source>
</reference>
<evidence type="ECO:0000256" key="10">
    <source>
        <dbReference type="ARBA" id="ARBA00023033"/>
    </source>
</evidence>
<dbReference type="InterPro" id="IPR050665">
    <property type="entry name" value="Cytochrome_P450_Monooxygen"/>
</dbReference>
<dbReference type="PaxDb" id="3635-A0A1U8LLE0"/>
<accession>A0A1U8LLE0</accession>
<dbReference type="PANTHER" id="PTHR24282">
    <property type="entry name" value="CYTOCHROME P450 FAMILY MEMBER"/>
    <property type="match status" value="1"/>
</dbReference>
<comment type="similarity">
    <text evidence="3">Belongs to the cytochrome P450 family.</text>
</comment>
<dbReference type="Proteomes" id="UP000818029">
    <property type="component" value="Chromosome D02"/>
</dbReference>
<sequence length="261" mass="29878">MSGLMNFVILVPSSFFLVALIKFLHDYLWIPLRIQHMLNSQGIKGPRYKFFYGNNDEATQMTKEALSKPMALTHDIFPRVQPHIYSCINRYGRNFLYWDGVRPELVISEPELIKEDMRPGIIASVETMLKKWKGQVGKEIEVFHEFKLLTSEVISRTAFGSSYLEGEKIFEMLNKLSIVLSRNLSNTGIPLFVKLQKPAYMLEAEELAKGIQDYVSKIVKTREDKVVKGEADNFGIDFLGLLLDLSATEASFNRMLVKQVS</sequence>
<keyword evidence="10" id="KW-0503">Monooxygenase</keyword>
<dbReference type="Gene3D" id="1.10.630.10">
    <property type="entry name" value="Cytochrome P450"/>
    <property type="match status" value="1"/>
</dbReference>
<evidence type="ECO:0000256" key="7">
    <source>
        <dbReference type="ARBA" id="ARBA00022989"/>
    </source>
</evidence>
<dbReference type="KEGG" id="ghi:107927674"/>
<reference evidence="14" key="2">
    <citation type="submission" date="2025-08" db="UniProtKB">
        <authorList>
            <consortium name="RefSeq"/>
        </authorList>
    </citation>
    <scope>IDENTIFICATION</scope>
</reference>
<dbReference type="InterPro" id="IPR001128">
    <property type="entry name" value="Cyt_P450"/>
</dbReference>
<dbReference type="GO" id="GO:0016020">
    <property type="term" value="C:membrane"/>
    <property type="evidence" value="ECO:0007669"/>
    <property type="project" value="UniProtKB-SubCell"/>
</dbReference>
<keyword evidence="6" id="KW-0479">Metal-binding</keyword>
<keyword evidence="11 12" id="KW-0472">Membrane</keyword>
<evidence type="ECO:0000256" key="9">
    <source>
        <dbReference type="ARBA" id="ARBA00023004"/>
    </source>
</evidence>
<feature type="transmembrane region" description="Helical" evidence="12">
    <location>
        <begin position="6"/>
        <end position="24"/>
    </location>
</feature>
<evidence type="ECO:0000313" key="14">
    <source>
        <dbReference type="RefSeq" id="XP_016714273.2"/>
    </source>
</evidence>
<dbReference type="GO" id="GO:0005506">
    <property type="term" value="F:iron ion binding"/>
    <property type="evidence" value="ECO:0007669"/>
    <property type="project" value="InterPro"/>
</dbReference>
<keyword evidence="7 12" id="KW-1133">Transmembrane helix</keyword>
<evidence type="ECO:0000256" key="5">
    <source>
        <dbReference type="ARBA" id="ARBA00022692"/>
    </source>
</evidence>
<dbReference type="SUPFAM" id="SSF48264">
    <property type="entry name" value="Cytochrome P450"/>
    <property type="match status" value="1"/>
</dbReference>
<dbReference type="InterPro" id="IPR036396">
    <property type="entry name" value="Cyt_P450_sf"/>
</dbReference>
<dbReference type="STRING" id="3635.A0A1U8LLE0"/>
<evidence type="ECO:0000256" key="2">
    <source>
        <dbReference type="ARBA" id="ARBA00004167"/>
    </source>
</evidence>
<comment type="subcellular location">
    <subcellularLocation>
        <location evidence="2">Membrane</location>
        <topology evidence="2">Single-pass membrane protein</topology>
    </subcellularLocation>
</comment>
<evidence type="ECO:0000256" key="11">
    <source>
        <dbReference type="ARBA" id="ARBA00023136"/>
    </source>
</evidence>
<keyword evidence="4" id="KW-0349">Heme</keyword>
<evidence type="ECO:0000256" key="8">
    <source>
        <dbReference type="ARBA" id="ARBA00023002"/>
    </source>
</evidence>
<keyword evidence="5 12" id="KW-0812">Transmembrane</keyword>
<dbReference type="PANTHER" id="PTHR24282:SF226">
    <property type="entry name" value="CYTOCHROME P450 CYP749A22-LIKE"/>
    <property type="match status" value="1"/>
</dbReference>
<organism evidence="13 14">
    <name type="scientific">Gossypium hirsutum</name>
    <name type="common">Upland cotton</name>
    <name type="synonym">Gossypium mexicanum</name>
    <dbReference type="NCBI Taxonomy" id="3635"/>
    <lineage>
        <taxon>Eukaryota</taxon>
        <taxon>Viridiplantae</taxon>
        <taxon>Streptophyta</taxon>
        <taxon>Embryophyta</taxon>
        <taxon>Tracheophyta</taxon>
        <taxon>Spermatophyta</taxon>
        <taxon>Magnoliopsida</taxon>
        <taxon>eudicotyledons</taxon>
        <taxon>Gunneridae</taxon>
        <taxon>Pentapetalae</taxon>
        <taxon>rosids</taxon>
        <taxon>malvids</taxon>
        <taxon>Malvales</taxon>
        <taxon>Malvaceae</taxon>
        <taxon>Malvoideae</taxon>
        <taxon>Gossypium</taxon>
    </lineage>
</organism>
<keyword evidence="8" id="KW-0560">Oxidoreductase</keyword>
<evidence type="ECO:0000256" key="1">
    <source>
        <dbReference type="ARBA" id="ARBA00001971"/>
    </source>
</evidence>
<evidence type="ECO:0000313" key="13">
    <source>
        <dbReference type="Proteomes" id="UP000818029"/>
    </source>
</evidence>
<name>A0A1U8LLE0_GOSHI</name>
<protein>
    <submittedName>
        <fullName evidence="14">Cytochrome P450 CYP749A22-like</fullName>
    </submittedName>
</protein>